<dbReference type="InterPro" id="IPR036291">
    <property type="entry name" value="NAD(P)-bd_dom_sf"/>
</dbReference>
<dbReference type="InterPro" id="IPR017476">
    <property type="entry name" value="UDP-Glc/GDP-Man"/>
</dbReference>
<dbReference type="PIRSF" id="PIRSF000124">
    <property type="entry name" value="UDPglc_GDPman_dh"/>
    <property type="match status" value="1"/>
</dbReference>
<name>X0SD81_9ZZZZ</name>
<dbReference type="PANTHER" id="PTHR43491">
    <property type="entry name" value="UDP-N-ACETYL-D-MANNOSAMINE DEHYDROGENASE"/>
    <property type="match status" value="1"/>
</dbReference>
<accession>X0SD81</accession>
<protein>
    <recommendedName>
        <fullName evidence="2">UDP-glucose/GDP-mannose dehydrogenase N-terminal domain-containing protein</fullName>
    </recommendedName>
</protein>
<dbReference type="GO" id="GO:0051287">
    <property type="term" value="F:NAD binding"/>
    <property type="evidence" value="ECO:0007669"/>
    <property type="project" value="InterPro"/>
</dbReference>
<gene>
    <name evidence="3" type="ORF">S01H1_03625</name>
</gene>
<feature type="non-terminal residue" evidence="3">
    <location>
        <position position="152"/>
    </location>
</feature>
<dbReference type="InterPro" id="IPR028359">
    <property type="entry name" value="UDP_ManNAc/GlcNAc_DH"/>
</dbReference>
<organism evidence="3">
    <name type="scientific">marine sediment metagenome</name>
    <dbReference type="NCBI Taxonomy" id="412755"/>
    <lineage>
        <taxon>unclassified sequences</taxon>
        <taxon>metagenomes</taxon>
        <taxon>ecological metagenomes</taxon>
    </lineage>
</organism>
<evidence type="ECO:0000313" key="3">
    <source>
        <dbReference type="EMBL" id="GAF78949.1"/>
    </source>
</evidence>
<dbReference type="GO" id="GO:0016616">
    <property type="term" value="F:oxidoreductase activity, acting on the CH-OH group of donors, NAD or NADP as acceptor"/>
    <property type="evidence" value="ECO:0007669"/>
    <property type="project" value="InterPro"/>
</dbReference>
<dbReference type="Pfam" id="PF03721">
    <property type="entry name" value="UDPG_MGDP_dh_N"/>
    <property type="match status" value="1"/>
</dbReference>
<dbReference type="Gene3D" id="3.40.50.720">
    <property type="entry name" value="NAD(P)-binding Rossmann-like Domain"/>
    <property type="match status" value="1"/>
</dbReference>
<feature type="domain" description="UDP-glucose/GDP-mannose dehydrogenase N-terminal" evidence="2">
    <location>
        <begin position="10"/>
        <end position="148"/>
    </location>
</feature>
<dbReference type="PIRSF" id="PIRSF500136">
    <property type="entry name" value="UDP_ManNAc_DH"/>
    <property type="match status" value="1"/>
</dbReference>
<dbReference type="GO" id="GO:0000271">
    <property type="term" value="P:polysaccharide biosynthetic process"/>
    <property type="evidence" value="ECO:0007669"/>
    <property type="project" value="InterPro"/>
</dbReference>
<dbReference type="SUPFAM" id="SSF51735">
    <property type="entry name" value="NAD(P)-binding Rossmann-fold domains"/>
    <property type="match status" value="1"/>
</dbReference>
<dbReference type="PANTHER" id="PTHR43491:SF2">
    <property type="entry name" value="UDP-N-ACETYL-D-MANNOSAMINE DEHYDROGENASE"/>
    <property type="match status" value="1"/>
</dbReference>
<evidence type="ECO:0000256" key="1">
    <source>
        <dbReference type="ARBA" id="ARBA00006601"/>
    </source>
</evidence>
<reference evidence="3" key="1">
    <citation type="journal article" date="2014" name="Front. Microbiol.">
        <title>High frequency of phylogenetically diverse reductive dehalogenase-homologous genes in deep subseafloor sedimentary metagenomes.</title>
        <authorList>
            <person name="Kawai M."/>
            <person name="Futagami T."/>
            <person name="Toyoda A."/>
            <person name="Takaki Y."/>
            <person name="Nishi S."/>
            <person name="Hori S."/>
            <person name="Arai W."/>
            <person name="Tsubouchi T."/>
            <person name="Morono Y."/>
            <person name="Uchiyama I."/>
            <person name="Ito T."/>
            <person name="Fujiyama A."/>
            <person name="Inagaki F."/>
            <person name="Takami H."/>
        </authorList>
    </citation>
    <scope>NUCLEOTIDE SEQUENCE</scope>
    <source>
        <strain evidence="3">Expedition CK06-06</strain>
    </source>
</reference>
<dbReference type="AlphaFoldDB" id="X0SD81"/>
<dbReference type="InterPro" id="IPR001732">
    <property type="entry name" value="UDP-Glc/GDP-Man_DH_N"/>
</dbReference>
<sequence length="152" mass="16642">MQYDIERAVVCVVGLGYVGLPLALAFARSLKVIGFDIDSNKIKELDRNNQSQNVHFTGDPRYIKQADFVIIAVPTPLTKSKTPDLSHVMHSSTLVAENLRKGAVVVLESTVYPGVTEEVVKPILEGSGLECGCDFKIAYSPERINPGDEEHT</sequence>
<proteinExistence type="inferred from homology"/>
<evidence type="ECO:0000259" key="2">
    <source>
        <dbReference type="Pfam" id="PF03721"/>
    </source>
</evidence>
<comment type="similarity">
    <text evidence="1">Belongs to the UDP-glucose/GDP-mannose dehydrogenase family.</text>
</comment>
<dbReference type="EMBL" id="BARS01001960">
    <property type="protein sequence ID" value="GAF78949.1"/>
    <property type="molecule type" value="Genomic_DNA"/>
</dbReference>
<comment type="caution">
    <text evidence="3">The sequence shown here is derived from an EMBL/GenBank/DDBJ whole genome shotgun (WGS) entry which is preliminary data.</text>
</comment>
<dbReference type="GO" id="GO:0016628">
    <property type="term" value="F:oxidoreductase activity, acting on the CH-CH group of donors, NAD or NADP as acceptor"/>
    <property type="evidence" value="ECO:0007669"/>
    <property type="project" value="InterPro"/>
</dbReference>